<dbReference type="InterPro" id="IPR018833">
    <property type="entry name" value="Rv2993c-like_N"/>
</dbReference>
<evidence type="ECO:0000256" key="1">
    <source>
        <dbReference type="ARBA" id="ARBA00010211"/>
    </source>
</evidence>
<dbReference type="RefSeq" id="WP_014338812.1">
    <property type="nucleotide sequence ID" value="NZ_JQGJ02000002.1"/>
</dbReference>
<feature type="domain" description="Rv2993c-like N-terminal" evidence="5">
    <location>
        <begin position="1"/>
        <end position="63"/>
    </location>
</feature>
<dbReference type="GO" id="GO:0016787">
    <property type="term" value="F:hydrolase activity"/>
    <property type="evidence" value="ECO:0007669"/>
    <property type="project" value="UniProtKB-KW"/>
</dbReference>
<dbReference type="EMBL" id="JQGJ01000001">
    <property type="protein sequence ID" value="KHK66618.1"/>
    <property type="molecule type" value="Genomic_DNA"/>
</dbReference>
<dbReference type="InterPro" id="IPR051121">
    <property type="entry name" value="FAH"/>
</dbReference>
<dbReference type="GO" id="GO:0046872">
    <property type="term" value="F:metal ion binding"/>
    <property type="evidence" value="ECO:0007669"/>
    <property type="project" value="UniProtKB-KW"/>
</dbReference>
<keyword evidence="6" id="KW-0378">Hydrolase</keyword>
<evidence type="ECO:0000256" key="3">
    <source>
        <dbReference type="ARBA" id="ARBA00022723"/>
    </source>
</evidence>
<dbReference type="Gene3D" id="3.90.850.10">
    <property type="entry name" value="Fumarylacetoacetase-like, C-terminal domain"/>
    <property type="match status" value="1"/>
</dbReference>
<dbReference type="Pfam" id="PF10370">
    <property type="entry name" value="Rv2993c-like_N"/>
    <property type="match status" value="1"/>
</dbReference>
<name>A0A0B1ZBC8_9PSED</name>
<evidence type="ECO:0000313" key="7">
    <source>
        <dbReference type="Proteomes" id="UP000030949"/>
    </source>
</evidence>
<keyword evidence="3" id="KW-0479">Metal-binding</keyword>
<comment type="similarity">
    <text evidence="1">Belongs to the FAH family.</text>
</comment>
<evidence type="ECO:0000259" key="4">
    <source>
        <dbReference type="Pfam" id="PF01557"/>
    </source>
</evidence>
<dbReference type="PANTHER" id="PTHR42796">
    <property type="entry name" value="FUMARYLACETOACETATE HYDROLASE DOMAIN-CONTAINING PROTEIN 2A-RELATED"/>
    <property type="match status" value="1"/>
</dbReference>
<dbReference type="InterPro" id="IPR011234">
    <property type="entry name" value="Fumarylacetoacetase-like_C"/>
</dbReference>
<protein>
    <submittedName>
        <fullName evidence="6">Hydrolase</fullName>
    </submittedName>
</protein>
<dbReference type="AlphaFoldDB" id="A0A0B1ZBC8"/>
<dbReference type="OrthoDB" id="9805307at2"/>
<accession>A0A0B1ZBC8</accession>
<organism evidence="6 7">
    <name type="scientific">Pseudomonas frederiksbergensis</name>
    <dbReference type="NCBI Taxonomy" id="104087"/>
    <lineage>
        <taxon>Bacteria</taxon>
        <taxon>Pseudomonadati</taxon>
        <taxon>Pseudomonadota</taxon>
        <taxon>Gammaproteobacteria</taxon>
        <taxon>Pseudomonadales</taxon>
        <taxon>Pseudomonadaceae</taxon>
        <taxon>Pseudomonas</taxon>
    </lineage>
</organism>
<dbReference type="Proteomes" id="UP000030949">
    <property type="component" value="Unassembled WGS sequence"/>
</dbReference>
<evidence type="ECO:0000256" key="2">
    <source>
        <dbReference type="ARBA" id="ARBA00010715"/>
    </source>
</evidence>
<dbReference type="SUPFAM" id="SSF56529">
    <property type="entry name" value="FAH"/>
    <property type="match status" value="1"/>
</dbReference>
<evidence type="ECO:0000259" key="5">
    <source>
        <dbReference type="Pfam" id="PF10370"/>
    </source>
</evidence>
<gene>
    <name evidence="6" type="ORF">JZ00_01915</name>
</gene>
<dbReference type="GO" id="GO:0044281">
    <property type="term" value="P:small molecule metabolic process"/>
    <property type="evidence" value="ECO:0007669"/>
    <property type="project" value="UniProtKB-ARBA"/>
</dbReference>
<sequence>MRLARVEVAGQAFWALLDGQTEHLRRINAPFSHWVGLCADLAIDALDLAGQWLPLSAARLLAPLEPGSRVFGVGLNYLSHLKRLGSDAPAHPLAYMKPGSALVGADDDIDYSPLTAQLDYEVELVAVVGRPLLDEPHASDCLLGYTVGNDISARDAGKQIGRLDLLTQKAMDRTTPVGPWIVTTDEVAVRGQPALEMRLSVNDELRQQDNTRQMIFPLDELLNYLDARISLRPGDLVFTGSTHGVGLESGRFLRPGDRVEAEIEGIGRLRNTIAAPRPLSPARAVGRLGLPLDK</sequence>
<dbReference type="PANTHER" id="PTHR42796:SF4">
    <property type="entry name" value="FUMARYLACETOACETATE HYDROLASE DOMAIN-CONTAINING PROTEIN 2A"/>
    <property type="match status" value="1"/>
</dbReference>
<reference evidence="7" key="1">
    <citation type="submission" date="2015-03" db="EMBL/GenBank/DDBJ databases">
        <title>Pseudomonas frederiksbergensis hydrocarbon degrader.</title>
        <authorList>
            <person name="Brown L.M."/>
            <person name="Ruiz O.N."/>
            <person name="Mueller S."/>
            <person name="Gunasekera T.S."/>
        </authorList>
    </citation>
    <scope>NUCLEOTIDE SEQUENCE [LARGE SCALE GENOMIC DNA]</scope>
    <source>
        <strain evidence="7">SI8</strain>
    </source>
</reference>
<proteinExistence type="inferred from homology"/>
<comment type="similarity">
    <text evidence="2">Belongs to the hydratase/decarboxylase family.</text>
</comment>
<dbReference type="Pfam" id="PF01557">
    <property type="entry name" value="FAA_hydrolase"/>
    <property type="match status" value="1"/>
</dbReference>
<evidence type="ECO:0000313" key="6">
    <source>
        <dbReference type="EMBL" id="KHK66618.1"/>
    </source>
</evidence>
<dbReference type="InterPro" id="IPR036663">
    <property type="entry name" value="Fumarylacetoacetase_C_sf"/>
</dbReference>
<comment type="caution">
    <text evidence="6">The sequence shown here is derived from an EMBL/GenBank/DDBJ whole genome shotgun (WGS) entry which is preliminary data.</text>
</comment>
<feature type="domain" description="Fumarylacetoacetase-like C-terminal" evidence="4">
    <location>
        <begin position="70"/>
        <end position="273"/>
    </location>
</feature>